<name>A0A2N9ESN1_FAGSY</name>
<evidence type="ECO:0000256" key="2">
    <source>
        <dbReference type="ARBA" id="ARBA00022771"/>
    </source>
</evidence>
<dbReference type="AlphaFoldDB" id="A0A2N9ESN1"/>
<dbReference type="PROSITE" id="PS50966">
    <property type="entry name" value="ZF_SWIM"/>
    <property type="match status" value="1"/>
</dbReference>
<dbReference type="GO" id="GO:0008270">
    <property type="term" value="F:zinc ion binding"/>
    <property type="evidence" value="ECO:0007669"/>
    <property type="project" value="UniProtKB-KW"/>
</dbReference>
<dbReference type="SMART" id="SM00575">
    <property type="entry name" value="ZnF_PMZ"/>
    <property type="match status" value="1"/>
</dbReference>
<feature type="compositionally biased region" description="Basic and acidic residues" evidence="5">
    <location>
        <begin position="210"/>
        <end position="220"/>
    </location>
</feature>
<dbReference type="Pfam" id="PF04434">
    <property type="entry name" value="SWIM"/>
    <property type="match status" value="1"/>
</dbReference>
<dbReference type="InterPro" id="IPR006564">
    <property type="entry name" value="Znf_PMZ"/>
</dbReference>
<feature type="compositionally biased region" description="Acidic residues" evidence="5">
    <location>
        <begin position="199"/>
        <end position="209"/>
    </location>
</feature>
<gene>
    <name evidence="7" type="ORF">FSB_LOCUS5685</name>
</gene>
<dbReference type="PANTHER" id="PTHR31973:SF195">
    <property type="entry name" value="MUDR FAMILY TRANSPOSASE"/>
    <property type="match status" value="1"/>
</dbReference>
<sequence length="830" mass="96400">MAPIIFYVHYNGEITYGNEGLQYQGQDAKSTVIRLKKKINFKKLRKKICSALELDHHYHSITITFRCPSQILENIVKFMPILIRGDDDVNLMFEMMEVRTQFTFYELYITMEPITQHTTRDLQQTPVEECGPSSRHEYVPFEQSHLNVEVPMIAQGVQDDHLNAFMERVWIESGHDINMEHDEDEDTDIERLIINGGVGDDDDDDDNALDDNHGDQEHSTHGFPPMEAPSPSFIANTWDNIIIPDDIDETTVRAYLIKKNQRYKVSESSQVKWAIYCSKCEWYLRACKRKRNNIGLWEITIYNGPHTCTSSGIQSDGKMADAKFIERQIHHLIVADHAATIKLLHAYMKSEWKCDCSYYKIWDAKQRAIGNIYGDWDESYETLPKFLKAVQDSNPGTEVEFANRDTNNAGIVFFHRVFWAFAPCIAGFAHCRPVISIDGTHLYGRYEGKLLIAMATDANNELYPLAFAIVESENYDSWKWFLSCIRRYVTNRNLCIISDRHPGIIKAIREDPLWRPPNGHHQFCLRHVASNFNQRYKDTRLKNLITKAGDCHQEYKFNKIMETITKYNGEAIQYLDELTVQRWTLVHDDGRRYGAMTTNLSECFNGVLRGARSLPITAMVQFIFYKLVHYFEDRRTKTQGELDDGEVFSKYSMDMFKRYQDKASHHRVRMYDSRTGSFEITTPVNPFTTNRGNHIQHVKLSEQSCTCGKWHQYKIPCSHVIAACAEVSVDVIQYIDPCYRLSERRACYDRSFMPVSDPRNWQPLEGPIMRPNPSMKRKRGRPKSTRIRNEMDWREGQISRPSCGICREEGHNRRRCPNANRTSTSGGGTN</sequence>
<reference evidence="7" key="1">
    <citation type="submission" date="2018-02" db="EMBL/GenBank/DDBJ databases">
        <authorList>
            <person name="Cohen D.B."/>
            <person name="Kent A.D."/>
        </authorList>
    </citation>
    <scope>NUCLEOTIDE SEQUENCE</scope>
</reference>
<feature type="region of interest" description="Disordered" evidence="5">
    <location>
        <begin position="763"/>
        <end position="787"/>
    </location>
</feature>
<evidence type="ECO:0000256" key="4">
    <source>
        <dbReference type="PROSITE-ProRule" id="PRU00325"/>
    </source>
</evidence>
<accession>A0A2N9ESN1</accession>
<organism evidence="7">
    <name type="scientific">Fagus sylvatica</name>
    <name type="common">Beechnut</name>
    <dbReference type="NCBI Taxonomy" id="28930"/>
    <lineage>
        <taxon>Eukaryota</taxon>
        <taxon>Viridiplantae</taxon>
        <taxon>Streptophyta</taxon>
        <taxon>Embryophyta</taxon>
        <taxon>Tracheophyta</taxon>
        <taxon>Spermatophyta</taxon>
        <taxon>Magnoliopsida</taxon>
        <taxon>eudicotyledons</taxon>
        <taxon>Gunneridae</taxon>
        <taxon>Pentapetalae</taxon>
        <taxon>rosids</taxon>
        <taxon>fabids</taxon>
        <taxon>Fagales</taxon>
        <taxon>Fagaceae</taxon>
        <taxon>Fagus</taxon>
    </lineage>
</organism>
<dbReference type="InterPro" id="IPR007527">
    <property type="entry name" value="Znf_SWIM"/>
</dbReference>
<keyword evidence="2 4" id="KW-0863">Zinc-finger</keyword>
<evidence type="ECO:0000256" key="1">
    <source>
        <dbReference type="ARBA" id="ARBA00022723"/>
    </source>
</evidence>
<proteinExistence type="predicted"/>
<protein>
    <recommendedName>
        <fullName evidence="6">SWIM-type domain-containing protein</fullName>
    </recommendedName>
</protein>
<dbReference type="Pfam" id="PF10551">
    <property type="entry name" value="MULE"/>
    <property type="match status" value="1"/>
</dbReference>
<evidence type="ECO:0000256" key="5">
    <source>
        <dbReference type="SAM" id="MobiDB-lite"/>
    </source>
</evidence>
<dbReference type="InterPro" id="IPR018289">
    <property type="entry name" value="MULE_transposase_dom"/>
</dbReference>
<feature type="domain" description="SWIM-type" evidence="6">
    <location>
        <begin position="696"/>
        <end position="728"/>
    </location>
</feature>
<feature type="compositionally biased region" description="Basic residues" evidence="5">
    <location>
        <begin position="775"/>
        <end position="786"/>
    </location>
</feature>
<evidence type="ECO:0000259" key="6">
    <source>
        <dbReference type="PROSITE" id="PS50966"/>
    </source>
</evidence>
<keyword evidence="1" id="KW-0479">Metal-binding</keyword>
<dbReference type="PANTHER" id="PTHR31973">
    <property type="entry name" value="POLYPROTEIN, PUTATIVE-RELATED"/>
    <property type="match status" value="1"/>
</dbReference>
<evidence type="ECO:0000313" key="7">
    <source>
        <dbReference type="EMBL" id="SPC77803.1"/>
    </source>
</evidence>
<keyword evidence="3" id="KW-0862">Zinc</keyword>
<dbReference type="EMBL" id="OIVN01000293">
    <property type="protein sequence ID" value="SPC77803.1"/>
    <property type="molecule type" value="Genomic_DNA"/>
</dbReference>
<feature type="region of interest" description="Disordered" evidence="5">
    <location>
        <begin position="194"/>
        <end position="229"/>
    </location>
</feature>
<evidence type="ECO:0000256" key="3">
    <source>
        <dbReference type="ARBA" id="ARBA00022833"/>
    </source>
</evidence>